<evidence type="ECO:0000259" key="7">
    <source>
        <dbReference type="Pfam" id="PF14322"/>
    </source>
</evidence>
<dbReference type="RefSeq" id="WP_211320026.1">
    <property type="nucleotide sequence ID" value="NZ_QGDT01000005.1"/>
</dbReference>
<dbReference type="Pfam" id="PF14322">
    <property type="entry name" value="SusD-like_3"/>
    <property type="match status" value="1"/>
</dbReference>
<name>A0A316AL12_9BACT</name>
<comment type="similarity">
    <text evidence="2">Belongs to the SusD family.</text>
</comment>
<evidence type="ECO:0000256" key="1">
    <source>
        <dbReference type="ARBA" id="ARBA00004442"/>
    </source>
</evidence>
<evidence type="ECO:0000256" key="3">
    <source>
        <dbReference type="ARBA" id="ARBA00022729"/>
    </source>
</evidence>
<dbReference type="InterPro" id="IPR033985">
    <property type="entry name" value="SusD-like_N"/>
</dbReference>
<evidence type="ECO:0000256" key="4">
    <source>
        <dbReference type="ARBA" id="ARBA00023136"/>
    </source>
</evidence>
<organism evidence="8 9">
    <name type="scientific">Dyadobacter jejuensis</name>
    <dbReference type="NCBI Taxonomy" id="1082580"/>
    <lineage>
        <taxon>Bacteria</taxon>
        <taxon>Pseudomonadati</taxon>
        <taxon>Bacteroidota</taxon>
        <taxon>Cytophagia</taxon>
        <taxon>Cytophagales</taxon>
        <taxon>Spirosomataceae</taxon>
        <taxon>Dyadobacter</taxon>
    </lineage>
</organism>
<proteinExistence type="inferred from homology"/>
<comment type="caution">
    <text evidence="8">The sequence shown here is derived from an EMBL/GenBank/DDBJ whole genome shotgun (WGS) entry which is preliminary data.</text>
</comment>
<keyword evidence="9" id="KW-1185">Reference proteome</keyword>
<keyword evidence="3" id="KW-0732">Signal</keyword>
<protein>
    <submittedName>
        <fullName evidence="8">Putative outer membrane starch-binding protein</fullName>
    </submittedName>
</protein>
<evidence type="ECO:0000259" key="6">
    <source>
        <dbReference type="Pfam" id="PF07980"/>
    </source>
</evidence>
<evidence type="ECO:0000256" key="2">
    <source>
        <dbReference type="ARBA" id="ARBA00006275"/>
    </source>
</evidence>
<dbReference type="AlphaFoldDB" id="A0A316AL12"/>
<keyword evidence="4" id="KW-0472">Membrane</keyword>
<dbReference type="SUPFAM" id="SSF48452">
    <property type="entry name" value="TPR-like"/>
    <property type="match status" value="1"/>
</dbReference>
<dbReference type="InterPro" id="IPR011990">
    <property type="entry name" value="TPR-like_helical_dom_sf"/>
</dbReference>
<feature type="domain" description="SusD-like N-terminal" evidence="7">
    <location>
        <begin position="23"/>
        <end position="223"/>
    </location>
</feature>
<comment type="subcellular location">
    <subcellularLocation>
        <location evidence="1">Cell outer membrane</location>
    </subcellularLocation>
</comment>
<feature type="domain" description="RagB/SusD" evidence="6">
    <location>
        <begin position="340"/>
        <end position="484"/>
    </location>
</feature>
<dbReference type="Gene3D" id="1.25.40.390">
    <property type="match status" value="1"/>
</dbReference>
<dbReference type="Proteomes" id="UP000245880">
    <property type="component" value="Unassembled WGS sequence"/>
</dbReference>
<keyword evidence="5" id="KW-0998">Cell outer membrane</keyword>
<dbReference type="GO" id="GO:0009279">
    <property type="term" value="C:cell outer membrane"/>
    <property type="evidence" value="ECO:0007669"/>
    <property type="project" value="UniProtKB-SubCell"/>
</dbReference>
<dbReference type="Pfam" id="PF07980">
    <property type="entry name" value="SusD_RagB"/>
    <property type="match status" value="1"/>
</dbReference>
<evidence type="ECO:0000313" key="8">
    <source>
        <dbReference type="EMBL" id="PWJ58068.1"/>
    </source>
</evidence>
<dbReference type="CDD" id="cd08977">
    <property type="entry name" value="SusD"/>
    <property type="match status" value="1"/>
</dbReference>
<dbReference type="EMBL" id="QGDT01000005">
    <property type="protein sequence ID" value="PWJ58068.1"/>
    <property type="molecule type" value="Genomic_DNA"/>
</dbReference>
<evidence type="ECO:0000256" key="5">
    <source>
        <dbReference type="ARBA" id="ARBA00023237"/>
    </source>
</evidence>
<gene>
    <name evidence="8" type="ORF">CLV98_105250</name>
</gene>
<dbReference type="InterPro" id="IPR012944">
    <property type="entry name" value="SusD_RagB_dom"/>
</dbReference>
<accession>A0A316AL12</accession>
<sequence length="484" mass="53523">MENIKSNFWSLLVVLTLSACSQDFLDLKPISSATTDNFYQSADDIKIAVNGAYAGLQASGVSTNNYIFGEITSDNTIPVASGSVTDQDEFDRFYIRTTNPYILARWNDSYTAIARFNTILDKIEAISMDAALKSRYIGEVKFLRAFVYFNLVRSFGDVPLVTKSITNADEGYDYSRSPASEIYTQIQQDLTDAEAALPLSYSGNDIGRATKGAAKALLGKVYLTLKNYAQANTKLKEVIDSGVYEILPNYADVFTVSNKNHKESVFDIQFKSGGSGEGNPWPNTFAPQNSGNAVINFGGGGNNQPTLDLINAYEEGDLRKDISLATSYTNASGQVIPDRYVKKYFDVPATSGDNGNNIPVIRYADVLLMYAEALNELAYQANGPAFDYLNQVRTRAGLQGRSAADTPSQEAFRLAIEQERRVELAFEGHRWYDLVRTDRAIPVLNGKKDQINLVTTLTQNHLVFPIPQSQIDINKEKIQQNPGY</sequence>
<evidence type="ECO:0000313" key="9">
    <source>
        <dbReference type="Proteomes" id="UP000245880"/>
    </source>
</evidence>
<reference evidence="8 9" key="1">
    <citation type="submission" date="2018-03" db="EMBL/GenBank/DDBJ databases">
        <title>Genomic Encyclopedia of Archaeal and Bacterial Type Strains, Phase II (KMG-II): from individual species to whole genera.</title>
        <authorList>
            <person name="Goeker M."/>
        </authorList>
    </citation>
    <scope>NUCLEOTIDE SEQUENCE [LARGE SCALE GENOMIC DNA]</scope>
    <source>
        <strain evidence="8 9">DSM 100346</strain>
    </source>
</reference>
<dbReference type="PROSITE" id="PS51257">
    <property type="entry name" value="PROKAR_LIPOPROTEIN"/>
    <property type="match status" value="1"/>
</dbReference>